<protein>
    <recommendedName>
        <fullName evidence="1">Stage 0 sporulation protein A homolog</fullName>
    </recommendedName>
</protein>
<dbReference type="PANTHER" id="PTHR37299">
    <property type="entry name" value="TRANSCRIPTIONAL REGULATOR-RELATED"/>
    <property type="match status" value="1"/>
</dbReference>
<keyword evidence="12" id="KW-1185">Reference proteome</keyword>
<keyword evidence="3" id="KW-0902">Two-component regulatory system</keyword>
<feature type="modified residue" description="4-aspartylphosphate" evidence="7">
    <location>
        <position position="59"/>
    </location>
</feature>
<feature type="domain" description="HTH LytTR-type" evidence="9">
    <location>
        <begin position="132"/>
        <end position="233"/>
    </location>
</feature>
<evidence type="ECO:0000256" key="4">
    <source>
        <dbReference type="ARBA" id="ARBA00023159"/>
    </source>
</evidence>
<evidence type="ECO:0000256" key="7">
    <source>
        <dbReference type="PROSITE-ProRule" id="PRU00169"/>
    </source>
</evidence>
<evidence type="ECO:0000259" key="9">
    <source>
        <dbReference type="PROSITE" id="PS50930"/>
    </source>
</evidence>
<comment type="function">
    <text evidence="5">May play the central regulatory role in sporulation. It may be an element of the effector pathway responsible for the activation of sporulation genes in response to nutritional stress. Spo0A may act in concert with spo0H (a sigma factor) to control the expression of some genes that are critical to the sporulation process.</text>
</comment>
<dbReference type="SUPFAM" id="SSF52172">
    <property type="entry name" value="CheY-like"/>
    <property type="match status" value="1"/>
</dbReference>
<evidence type="ECO:0000256" key="3">
    <source>
        <dbReference type="ARBA" id="ARBA00023012"/>
    </source>
</evidence>
<dbReference type="SMART" id="SM00850">
    <property type="entry name" value="LytTR"/>
    <property type="match status" value="1"/>
</dbReference>
<organism evidence="10 12">
    <name type="scientific">Blautia wexlerae</name>
    <dbReference type="NCBI Taxonomy" id="418240"/>
    <lineage>
        <taxon>Bacteria</taxon>
        <taxon>Bacillati</taxon>
        <taxon>Bacillota</taxon>
        <taxon>Clostridia</taxon>
        <taxon>Lachnospirales</taxon>
        <taxon>Lachnospiraceae</taxon>
        <taxon>Blautia</taxon>
    </lineage>
</organism>
<dbReference type="Pfam" id="PF00072">
    <property type="entry name" value="Response_reg"/>
    <property type="match status" value="1"/>
</dbReference>
<dbReference type="Gene3D" id="2.40.50.1020">
    <property type="entry name" value="LytTr DNA-binding domain"/>
    <property type="match status" value="1"/>
</dbReference>
<keyword evidence="4" id="KW-0010">Activator</keyword>
<gene>
    <name evidence="10" type="primary">lytR_4</name>
    <name evidence="11" type="synonym">lytR_5</name>
    <name evidence="10" type="ORF">BWLFYP14_00657</name>
    <name evidence="11" type="ORF">BWLFYP14_00661</name>
</gene>
<dbReference type="PROSITE" id="PS50930">
    <property type="entry name" value="HTH_LYTTR"/>
    <property type="match status" value="1"/>
</dbReference>
<dbReference type="PROSITE" id="PS50110">
    <property type="entry name" value="RESPONSE_REGULATORY"/>
    <property type="match status" value="1"/>
</dbReference>
<dbReference type="RefSeq" id="WP_144136742.1">
    <property type="nucleotide sequence ID" value="NZ_CABHOF010000014.1"/>
</dbReference>
<dbReference type="EMBL" id="CABHOF010000014">
    <property type="protein sequence ID" value="VUX62908.1"/>
    <property type="molecule type" value="Genomic_DNA"/>
</dbReference>
<evidence type="ECO:0000256" key="6">
    <source>
        <dbReference type="ARBA" id="ARBA00037164"/>
    </source>
</evidence>
<evidence type="ECO:0000256" key="1">
    <source>
        <dbReference type="ARBA" id="ARBA00018672"/>
    </source>
</evidence>
<dbReference type="Gene3D" id="3.40.50.2300">
    <property type="match status" value="1"/>
</dbReference>
<dbReference type="GO" id="GO:0003677">
    <property type="term" value="F:DNA binding"/>
    <property type="evidence" value="ECO:0007669"/>
    <property type="project" value="InterPro"/>
</dbReference>
<evidence type="ECO:0000313" key="12">
    <source>
        <dbReference type="Proteomes" id="UP000366766"/>
    </source>
</evidence>
<dbReference type="SMART" id="SM00448">
    <property type="entry name" value="REC"/>
    <property type="match status" value="1"/>
</dbReference>
<reference evidence="10 12" key="1">
    <citation type="submission" date="2019-07" db="EMBL/GenBank/DDBJ databases">
        <authorList>
            <person name="Chang H.-W."/>
            <person name="Raman A."/>
            <person name="Venkatesh S."/>
            <person name="Gehrig J."/>
        </authorList>
    </citation>
    <scope>NUCLEOTIDE SEQUENCE [LARGE SCALE GENOMIC DNA]</scope>
    <source>
        <strain evidence="10">Blautia_wexlerae_LFYP_14</strain>
    </source>
</reference>
<name>A0A564WKD9_9FIRM</name>
<sequence>MINVAICDDVVATTGKIETMLQNIAKRNFIPIDTDVFWEGGHLVASVEMGNSFDIIFLDIEMGEEDGITVARRIRKIDKKVLIVYVTSHENYMLESFEIRPFRFLVKPVSEEQMEHCFQAACEDISSTDSYFRYSYQRISHKIPIREILYFESNRRKVKIVTEKENFELYGKLNDIEKSLEQSKSVFLRVHQSFLVNYKHIEGLGYDFVVLNNGKRISISEDRRKIISEQYCVMEDTFYVDK</sequence>
<dbReference type="Pfam" id="PF04397">
    <property type="entry name" value="LytTR"/>
    <property type="match status" value="1"/>
</dbReference>
<dbReference type="Proteomes" id="UP000366766">
    <property type="component" value="Unassembled WGS sequence"/>
</dbReference>
<keyword evidence="7" id="KW-0597">Phosphoprotein</keyword>
<dbReference type="InterPro" id="IPR007492">
    <property type="entry name" value="LytTR_DNA-bd_dom"/>
</dbReference>
<accession>A0A564WKD9</accession>
<evidence type="ECO:0000313" key="10">
    <source>
        <dbReference type="EMBL" id="VUX62908.1"/>
    </source>
</evidence>
<keyword evidence="2" id="KW-0963">Cytoplasm</keyword>
<dbReference type="InterPro" id="IPR011006">
    <property type="entry name" value="CheY-like_superfamily"/>
</dbReference>
<dbReference type="PANTHER" id="PTHR37299:SF3">
    <property type="entry name" value="STAGE 0 SPORULATION PROTEIN A HOMOLOG"/>
    <property type="match status" value="1"/>
</dbReference>
<feature type="domain" description="Response regulatory" evidence="8">
    <location>
        <begin position="3"/>
        <end position="122"/>
    </location>
</feature>
<proteinExistence type="predicted"/>
<dbReference type="InterPro" id="IPR001789">
    <property type="entry name" value="Sig_transdc_resp-reg_receiver"/>
</dbReference>
<dbReference type="InterPro" id="IPR046947">
    <property type="entry name" value="LytR-like"/>
</dbReference>
<evidence type="ECO:0000256" key="2">
    <source>
        <dbReference type="ARBA" id="ARBA00022490"/>
    </source>
</evidence>
<dbReference type="GO" id="GO:0000156">
    <property type="term" value="F:phosphorelay response regulator activity"/>
    <property type="evidence" value="ECO:0007669"/>
    <property type="project" value="InterPro"/>
</dbReference>
<dbReference type="AlphaFoldDB" id="A0A564WKD9"/>
<evidence type="ECO:0000259" key="8">
    <source>
        <dbReference type="PROSITE" id="PS50110"/>
    </source>
</evidence>
<dbReference type="EMBL" id="CABHOF010000014">
    <property type="protein sequence ID" value="VUX62912.1"/>
    <property type="molecule type" value="Genomic_DNA"/>
</dbReference>
<comment type="function">
    <text evidence="6">Required for high-level post-exponential phase expression of a series of secreted proteins.</text>
</comment>
<evidence type="ECO:0000313" key="11">
    <source>
        <dbReference type="EMBL" id="VUX62912.1"/>
    </source>
</evidence>
<evidence type="ECO:0000256" key="5">
    <source>
        <dbReference type="ARBA" id="ARBA00024867"/>
    </source>
</evidence>